<name>A0A409VZB3_9AGAR</name>
<dbReference type="EMBL" id="NHYE01005495">
    <property type="protein sequence ID" value="PPQ71606.1"/>
    <property type="molecule type" value="Genomic_DNA"/>
</dbReference>
<dbReference type="Proteomes" id="UP000284706">
    <property type="component" value="Unassembled WGS sequence"/>
</dbReference>
<feature type="region of interest" description="Disordered" evidence="1">
    <location>
        <begin position="25"/>
        <end position="72"/>
    </location>
</feature>
<dbReference type="AlphaFoldDB" id="A0A409VZB3"/>
<comment type="caution">
    <text evidence="2">The sequence shown here is derived from an EMBL/GenBank/DDBJ whole genome shotgun (WGS) entry which is preliminary data.</text>
</comment>
<feature type="compositionally biased region" description="Basic and acidic residues" evidence="1">
    <location>
        <begin position="27"/>
        <end position="50"/>
    </location>
</feature>
<feature type="compositionally biased region" description="Polar residues" evidence="1">
    <location>
        <begin position="51"/>
        <end position="72"/>
    </location>
</feature>
<proteinExistence type="predicted"/>
<dbReference type="OrthoDB" id="3064273at2759"/>
<dbReference type="InParanoid" id="A0A409VZB3"/>
<evidence type="ECO:0000313" key="2">
    <source>
        <dbReference type="EMBL" id="PPQ71606.1"/>
    </source>
</evidence>
<evidence type="ECO:0000313" key="3">
    <source>
        <dbReference type="Proteomes" id="UP000284706"/>
    </source>
</evidence>
<evidence type="ECO:0000256" key="1">
    <source>
        <dbReference type="SAM" id="MobiDB-lite"/>
    </source>
</evidence>
<keyword evidence="3" id="KW-1185">Reference proteome</keyword>
<gene>
    <name evidence="2" type="ORF">CVT26_010540</name>
</gene>
<protein>
    <submittedName>
        <fullName evidence="2">Uncharacterized protein</fullName>
    </submittedName>
</protein>
<sequence length="72" mass="8056">MAASVEQKKRQYSNQLAAYTLRQWNAVRKEPASQDKPPEQQKDSQGRKNENSPNGRASSESPETAQPNRKGA</sequence>
<organism evidence="2 3">
    <name type="scientific">Gymnopilus dilepis</name>
    <dbReference type="NCBI Taxonomy" id="231916"/>
    <lineage>
        <taxon>Eukaryota</taxon>
        <taxon>Fungi</taxon>
        <taxon>Dikarya</taxon>
        <taxon>Basidiomycota</taxon>
        <taxon>Agaricomycotina</taxon>
        <taxon>Agaricomycetes</taxon>
        <taxon>Agaricomycetidae</taxon>
        <taxon>Agaricales</taxon>
        <taxon>Agaricineae</taxon>
        <taxon>Hymenogastraceae</taxon>
        <taxon>Gymnopilus</taxon>
    </lineage>
</organism>
<accession>A0A409VZB3</accession>
<reference evidence="2 3" key="1">
    <citation type="journal article" date="2018" name="Evol. Lett.">
        <title>Horizontal gene cluster transfer increased hallucinogenic mushroom diversity.</title>
        <authorList>
            <person name="Reynolds H.T."/>
            <person name="Vijayakumar V."/>
            <person name="Gluck-Thaler E."/>
            <person name="Korotkin H.B."/>
            <person name="Matheny P.B."/>
            <person name="Slot J.C."/>
        </authorList>
    </citation>
    <scope>NUCLEOTIDE SEQUENCE [LARGE SCALE GENOMIC DNA]</scope>
    <source>
        <strain evidence="2 3">SRW20</strain>
    </source>
</reference>